<dbReference type="EMBL" id="JABANO010029708">
    <property type="protein sequence ID" value="KAF4713098.1"/>
    <property type="molecule type" value="Genomic_DNA"/>
</dbReference>
<accession>A0A7J6QXK9</accession>
<feature type="chain" id="PRO_5029822904" evidence="1">
    <location>
        <begin position="29"/>
        <end position="330"/>
    </location>
</feature>
<keyword evidence="3" id="KW-1185">Reference proteome</keyword>
<comment type="caution">
    <text evidence="2">The sequence shown here is derived from an EMBL/GenBank/DDBJ whole genome shotgun (WGS) entry which is preliminary data.</text>
</comment>
<feature type="signal peptide" evidence="1">
    <location>
        <begin position="1"/>
        <end position="28"/>
    </location>
</feature>
<gene>
    <name evidence="2" type="ORF">FOZ63_003575</name>
</gene>
<reference evidence="2 3" key="1">
    <citation type="submission" date="2020-04" db="EMBL/GenBank/DDBJ databases">
        <title>Perkinsus olseni comparative genomics.</title>
        <authorList>
            <person name="Bogema D.R."/>
        </authorList>
    </citation>
    <scope>NUCLEOTIDE SEQUENCE [LARGE SCALE GENOMIC DNA]</scope>
    <source>
        <strain evidence="2 3">ATCC PRA-207</strain>
    </source>
</reference>
<evidence type="ECO:0000256" key="1">
    <source>
        <dbReference type="SAM" id="SignalP"/>
    </source>
</evidence>
<evidence type="ECO:0000313" key="2">
    <source>
        <dbReference type="EMBL" id="KAF4713098.1"/>
    </source>
</evidence>
<protein>
    <submittedName>
        <fullName evidence="2">Uncharacterized protein</fullName>
    </submittedName>
</protein>
<proteinExistence type="predicted"/>
<evidence type="ECO:0000313" key="3">
    <source>
        <dbReference type="Proteomes" id="UP000553632"/>
    </source>
</evidence>
<dbReference type="AlphaFoldDB" id="A0A7J6QXK9"/>
<organism evidence="2 3">
    <name type="scientific">Perkinsus olseni</name>
    <name type="common">Perkinsus atlanticus</name>
    <dbReference type="NCBI Taxonomy" id="32597"/>
    <lineage>
        <taxon>Eukaryota</taxon>
        <taxon>Sar</taxon>
        <taxon>Alveolata</taxon>
        <taxon>Perkinsozoa</taxon>
        <taxon>Perkinsea</taxon>
        <taxon>Perkinsida</taxon>
        <taxon>Perkinsidae</taxon>
        <taxon>Perkinsus</taxon>
    </lineage>
</organism>
<sequence length="330" mass="37185">MIFPIPSIDIRFWCIALVSSVLTSPTGAEPHRQQEILYGRIHGDGTEFFLLPRPTGAIGTLTDSQRLGFTHYFKHFLGKAMRQGHNPKMAYLHTCDFVPHNTGQYVYGVVNKTRILRVKDGQTSEYTADVVGGGKCFNNIHQVKDDSHGQGCDDPPRKIEIQLQRLCDDGFSAVHPFPQSSVEDGLYTGSQMRRSVSLGFQKGQVSEASLTLREADDEEDYYVTYHRLCNGVISVIVPGMDSPVGETSEYVILRKSRVENQKRSSIFSWFRRSQRKAAADVVDSDDEEGAGLLATDDESNVLCNGGDVRRKLHRDELVEWDRRLPRKFNL</sequence>
<dbReference type="Proteomes" id="UP000553632">
    <property type="component" value="Unassembled WGS sequence"/>
</dbReference>
<keyword evidence="1" id="KW-0732">Signal</keyword>
<name>A0A7J6QXK9_PEROL</name>